<feature type="region of interest" description="Disordered" evidence="1">
    <location>
        <begin position="1"/>
        <end position="100"/>
    </location>
</feature>
<proteinExistence type="predicted"/>
<dbReference type="AlphaFoldDB" id="A0AAN4YJD5"/>
<accession>A0AAN4YJD5</accession>
<reference evidence="2" key="1">
    <citation type="submission" date="2023-04" db="EMBL/GenBank/DDBJ databases">
        <title>Aspergillus oryzae NBRC 4228.</title>
        <authorList>
            <person name="Ichikawa N."/>
            <person name="Sato H."/>
            <person name="Tonouchi N."/>
        </authorList>
    </citation>
    <scope>NUCLEOTIDE SEQUENCE</scope>
    <source>
        <strain evidence="2">NBRC 4228</strain>
    </source>
</reference>
<dbReference type="Proteomes" id="UP001165205">
    <property type="component" value="Unassembled WGS sequence"/>
</dbReference>
<comment type="caution">
    <text evidence="2">The sequence shown here is derived from an EMBL/GenBank/DDBJ whole genome shotgun (WGS) entry which is preliminary data.</text>
</comment>
<name>A0AAN4YJD5_ASPOZ</name>
<sequence length="100" mass="11275">MENHKIPSNGMEENKAGIKEEVKKEESLKRSKTQLQVETSSHENSQMAHPTLSETGKVIRKREKKSDHESDKENIIACSETFPPCPPPANKNRVHAEINA</sequence>
<feature type="compositionally biased region" description="Basic and acidic residues" evidence="1">
    <location>
        <begin position="64"/>
        <end position="74"/>
    </location>
</feature>
<dbReference type="EMBL" id="BSYA01000091">
    <property type="protein sequence ID" value="GMG31853.1"/>
    <property type="molecule type" value="Genomic_DNA"/>
</dbReference>
<gene>
    <name evidence="2" type="ORF">Aory04_000766800</name>
</gene>
<organism evidence="2 3">
    <name type="scientific">Aspergillus oryzae</name>
    <name type="common">Yellow koji mold</name>
    <dbReference type="NCBI Taxonomy" id="5062"/>
    <lineage>
        <taxon>Eukaryota</taxon>
        <taxon>Fungi</taxon>
        <taxon>Dikarya</taxon>
        <taxon>Ascomycota</taxon>
        <taxon>Pezizomycotina</taxon>
        <taxon>Eurotiomycetes</taxon>
        <taxon>Eurotiomycetidae</taxon>
        <taxon>Eurotiales</taxon>
        <taxon>Aspergillaceae</taxon>
        <taxon>Aspergillus</taxon>
        <taxon>Aspergillus subgen. Circumdati</taxon>
    </lineage>
</organism>
<evidence type="ECO:0000313" key="3">
    <source>
        <dbReference type="Proteomes" id="UP001165205"/>
    </source>
</evidence>
<feature type="compositionally biased region" description="Basic and acidic residues" evidence="1">
    <location>
        <begin position="12"/>
        <end position="29"/>
    </location>
</feature>
<feature type="compositionally biased region" description="Polar residues" evidence="1">
    <location>
        <begin position="33"/>
        <end position="54"/>
    </location>
</feature>
<evidence type="ECO:0000256" key="1">
    <source>
        <dbReference type="SAM" id="MobiDB-lite"/>
    </source>
</evidence>
<protein>
    <submittedName>
        <fullName evidence="2">Unnamed protein product</fullName>
    </submittedName>
</protein>
<evidence type="ECO:0000313" key="2">
    <source>
        <dbReference type="EMBL" id="GMG31853.1"/>
    </source>
</evidence>